<proteinExistence type="inferred from homology"/>
<name>A0ABP6D6W7_9ACTN</name>
<sequence length="303" mass="33014">MGLRTLLRRKPKTADTGGPQAVGLPEGAGLFSVELCDPTGHALPGADVTLSDAANGRRVVKATTDPYGRVTAALPPGSYTLMATIEGLQPVHRTVEVVPGSRGVPERVRMEAGQQPGLPQTGVWMFDPPHTSIRFVARHVGMAHVHGRFTRFDGGIRVAERMEDSYIEITIDAASIDTGNKSRDNHLRSPDFLDVERFPYLHFVSNRLVHRSGTKWTVQGTLTLHGVSRTVSLDTTYLGAVNGGYAEELRCAAQATAELHREDYTLNWRNMLARGIAIVGPTVKLEMDIQAMYRNAGTPTPPE</sequence>
<dbReference type="EMBL" id="BAAARJ010000023">
    <property type="protein sequence ID" value="GAA2634196.1"/>
    <property type="molecule type" value="Genomic_DNA"/>
</dbReference>
<dbReference type="PANTHER" id="PTHR34406:SF1">
    <property type="entry name" value="PROTEIN YCEI"/>
    <property type="match status" value="1"/>
</dbReference>
<dbReference type="SUPFAM" id="SSF101874">
    <property type="entry name" value="YceI-like"/>
    <property type="match status" value="1"/>
</dbReference>
<accession>A0ABP6D6W7</accession>
<dbReference type="Pfam" id="PF13620">
    <property type="entry name" value="CarboxypepD_reg"/>
    <property type="match status" value="1"/>
</dbReference>
<keyword evidence="5" id="KW-1185">Reference proteome</keyword>
<evidence type="ECO:0000313" key="5">
    <source>
        <dbReference type="Proteomes" id="UP001501447"/>
    </source>
</evidence>
<comment type="caution">
    <text evidence="4">The sequence shown here is derived from an EMBL/GenBank/DDBJ whole genome shotgun (WGS) entry which is preliminary data.</text>
</comment>
<dbReference type="Pfam" id="PF04264">
    <property type="entry name" value="YceI"/>
    <property type="match status" value="1"/>
</dbReference>
<feature type="region of interest" description="Disordered" evidence="2">
    <location>
        <begin position="1"/>
        <end position="23"/>
    </location>
</feature>
<reference evidence="5" key="1">
    <citation type="journal article" date="2019" name="Int. J. Syst. Evol. Microbiol.">
        <title>The Global Catalogue of Microorganisms (GCM) 10K type strain sequencing project: providing services to taxonomists for standard genome sequencing and annotation.</title>
        <authorList>
            <consortium name="The Broad Institute Genomics Platform"/>
            <consortium name="The Broad Institute Genome Sequencing Center for Infectious Disease"/>
            <person name="Wu L."/>
            <person name="Ma J."/>
        </authorList>
    </citation>
    <scope>NUCLEOTIDE SEQUENCE [LARGE SCALE GENOMIC DNA]</scope>
    <source>
        <strain evidence="5">JCM 16373</strain>
    </source>
</reference>
<dbReference type="InterPro" id="IPR036761">
    <property type="entry name" value="TTHA0802/YceI-like_sf"/>
</dbReference>
<gene>
    <name evidence="4" type="ORF">GCM10009863_58130</name>
</gene>
<feature type="compositionally biased region" description="Basic residues" evidence="2">
    <location>
        <begin position="1"/>
        <end position="11"/>
    </location>
</feature>
<dbReference type="RefSeq" id="WP_344570025.1">
    <property type="nucleotide sequence ID" value="NZ_BAAARJ010000023.1"/>
</dbReference>
<dbReference type="InterPro" id="IPR007372">
    <property type="entry name" value="Lipid/polyisoprenoid-bd_YceI"/>
</dbReference>
<organism evidence="4 5">
    <name type="scientific">Streptomyces axinellae</name>
    <dbReference type="NCBI Taxonomy" id="552788"/>
    <lineage>
        <taxon>Bacteria</taxon>
        <taxon>Bacillati</taxon>
        <taxon>Actinomycetota</taxon>
        <taxon>Actinomycetes</taxon>
        <taxon>Kitasatosporales</taxon>
        <taxon>Streptomycetaceae</taxon>
        <taxon>Streptomyces</taxon>
    </lineage>
</organism>
<feature type="domain" description="Lipid/polyisoprenoid-binding YceI-like" evidence="3">
    <location>
        <begin position="123"/>
        <end position="292"/>
    </location>
</feature>
<dbReference type="InterPro" id="IPR008969">
    <property type="entry name" value="CarboxyPept-like_regulatory"/>
</dbReference>
<dbReference type="Gene3D" id="2.60.40.1120">
    <property type="entry name" value="Carboxypeptidase-like, regulatory domain"/>
    <property type="match status" value="1"/>
</dbReference>
<dbReference type="Proteomes" id="UP001501447">
    <property type="component" value="Unassembled WGS sequence"/>
</dbReference>
<evidence type="ECO:0000256" key="1">
    <source>
        <dbReference type="ARBA" id="ARBA00008812"/>
    </source>
</evidence>
<dbReference type="PANTHER" id="PTHR34406">
    <property type="entry name" value="PROTEIN YCEI"/>
    <property type="match status" value="1"/>
</dbReference>
<evidence type="ECO:0000256" key="2">
    <source>
        <dbReference type="SAM" id="MobiDB-lite"/>
    </source>
</evidence>
<evidence type="ECO:0000313" key="4">
    <source>
        <dbReference type="EMBL" id="GAA2634196.1"/>
    </source>
</evidence>
<evidence type="ECO:0000259" key="3">
    <source>
        <dbReference type="SMART" id="SM00867"/>
    </source>
</evidence>
<protein>
    <submittedName>
        <fullName evidence="4">YceI family protein</fullName>
    </submittedName>
</protein>
<dbReference type="Gene3D" id="2.40.128.110">
    <property type="entry name" value="Lipid/polyisoprenoid-binding, YceI-like"/>
    <property type="match status" value="1"/>
</dbReference>
<dbReference type="SMART" id="SM00867">
    <property type="entry name" value="YceI"/>
    <property type="match status" value="1"/>
</dbReference>
<dbReference type="SUPFAM" id="SSF49464">
    <property type="entry name" value="Carboxypeptidase regulatory domain-like"/>
    <property type="match status" value="1"/>
</dbReference>
<comment type="similarity">
    <text evidence="1">Belongs to the UPF0312 family.</text>
</comment>